<dbReference type="NCBIfam" id="TIGR04350">
    <property type="entry name" value="C_S_lyase_PatB"/>
    <property type="match status" value="1"/>
</dbReference>
<dbReference type="GO" id="GO:0030170">
    <property type="term" value="F:pyridoxal phosphate binding"/>
    <property type="evidence" value="ECO:0007669"/>
    <property type="project" value="InterPro"/>
</dbReference>
<dbReference type="Pfam" id="PF00155">
    <property type="entry name" value="Aminotran_1_2"/>
    <property type="match status" value="1"/>
</dbReference>
<proteinExistence type="inferred from homology"/>
<dbReference type="CDD" id="cd00609">
    <property type="entry name" value="AAT_like"/>
    <property type="match status" value="1"/>
</dbReference>
<dbReference type="OrthoDB" id="9802328at2"/>
<keyword evidence="4 7" id="KW-0456">Lyase</keyword>
<dbReference type="InterPro" id="IPR015422">
    <property type="entry name" value="PyrdxlP-dep_Trfase_small"/>
</dbReference>
<dbReference type="InterPro" id="IPR051798">
    <property type="entry name" value="Class-II_PLP-Dep_Aminotrans"/>
</dbReference>
<dbReference type="RefSeq" id="WP_126305709.1">
    <property type="nucleotide sequence ID" value="NZ_AP018449.1"/>
</dbReference>
<evidence type="ECO:0000256" key="3">
    <source>
        <dbReference type="ARBA" id="ARBA00022898"/>
    </source>
</evidence>
<evidence type="ECO:0000256" key="2">
    <source>
        <dbReference type="ARBA" id="ARBA00012224"/>
    </source>
</evidence>
<dbReference type="InterPro" id="IPR004839">
    <property type="entry name" value="Aminotransferase_I/II_large"/>
</dbReference>
<dbReference type="Proteomes" id="UP000276437">
    <property type="component" value="Chromosome"/>
</dbReference>
<dbReference type="InterPro" id="IPR015421">
    <property type="entry name" value="PyrdxlP-dep_Trfase_major"/>
</dbReference>
<accession>A0A348AET2</accession>
<keyword evidence="3" id="KW-0663">Pyridoxal phosphate</keyword>
<evidence type="ECO:0000313" key="8">
    <source>
        <dbReference type="Proteomes" id="UP000276437"/>
    </source>
</evidence>
<dbReference type="PANTHER" id="PTHR43525">
    <property type="entry name" value="PROTEIN MALY"/>
    <property type="match status" value="1"/>
</dbReference>
<organism evidence="7 8">
    <name type="scientific">Methylomusa anaerophila</name>
    <dbReference type="NCBI Taxonomy" id="1930071"/>
    <lineage>
        <taxon>Bacteria</taxon>
        <taxon>Bacillati</taxon>
        <taxon>Bacillota</taxon>
        <taxon>Negativicutes</taxon>
        <taxon>Selenomonadales</taxon>
        <taxon>Sporomusaceae</taxon>
        <taxon>Methylomusa</taxon>
    </lineage>
</organism>
<protein>
    <recommendedName>
        <fullName evidence="2">cysteine-S-conjugate beta-lyase</fullName>
        <ecNumber evidence="2">4.4.1.13</ecNumber>
    </recommendedName>
</protein>
<evidence type="ECO:0000256" key="4">
    <source>
        <dbReference type="ARBA" id="ARBA00023239"/>
    </source>
</evidence>
<dbReference type="InterPro" id="IPR027619">
    <property type="entry name" value="C-S_lyase_PatB-like"/>
</dbReference>
<evidence type="ECO:0000256" key="1">
    <source>
        <dbReference type="ARBA" id="ARBA00001933"/>
    </source>
</evidence>
<dbReference type="SUPFAM" id="SSF53383">
    <property type="entry name" value="PLP-dependent transferases"/>
    <property type="match status" value="1"/>
</dbReference>
<dbReference type="EMBL" id="AP018449">
    <property type="protein sequence ID" value="BBB89580.1"/>
    <property type="molecule type" value="Genomic_DNA"/>
</dbReference>
<gene>
    <name evidence="7" type="primary">patB_2</name>
    <name evidence="7" type="ORF">MAMMFC1_00213</name>
</gene>
<sequence length="388" mass="44502">MSRNFDEIINRKNTWSLKWDFNFQQHDILPMSIADMDFYSPKAVENAIIERAKHGLYGYVGVPDTFKKIIKSWINRRHEWDIDEEWLLYSYTVTASIRNIIPAFTDPGDKILILTPCYGSFSYSITLNNRELVTSPLILQENYAIDFDDFEKKLSEGVKLFILCSPHNPIGKVWTKDELLKLGELCMLYNVLIISDEIHSDIVFKGYKHIPIASLSFELAQNSITFMSAGKTFNLSGLGASYIIAPNSALREKFKKQLKLTGVHEPNIFGIVAAEVAYSYGQQWLEAVLDYLQNNYDFMSKFFSEKIPEIRAVNQEGTYLGWLDCRKINIDCNELNDFFTNKARVKLNDGKAFGENGTGFQRINFACSRVILIEALNRIQLAVNKISI</sequence>
<dbReference type="PANTHER" id="PTHR43525:SF1">
    <property type="entry name" value="PROTEIN MALY"/>
    <property type="match status" value="1"/>
</dbReference>
<comment type="cofactor">
    <cofactor evidence="1">
        <name>pyridoxal 5'-phosphate</name>
        <dbReference type="ChEBI" id="CHEBI:597326"/>
    </cofactor>
</comment>
<comment type="similarity">
    <text evidence="5">Belongs to the class-II pyridoxal-phosphate-dependent aminotransferase family. MalY/PatB cystathionine beta-lyase subfamily.</text>
</comment>
<name>A0A348AET2_9FIRM</name>
<reference evidence="7 8" key="1">
    <citation type="journal article" date="2018" name="Int. J. Syst. Evol. Microbiol.">
        <title>Methylomusa anaerophila gen. nov., sp. nov., an anaerobic methanol-utilizing bacterium isolated from a microbial fuel cell.</title>
        <authorList>
            <person name="Amano N."/>
            <person name="Yamamuro A."/>
            <person name="Miyahara M."/>
            <person name="Kouzuma A."/>
            <person name="Abe T."/>
            <person name="Watanabe K."/>
        </authorList>
    </citation>
    <scope>NUCLEOTIDE SEQUENCE [LARGE SCALE GENOMIC DNA]</scope>
    <source>
        <strain evidence="7 8">MMFC1</strain>
    </source>
</reference>
<dbReference type="EC" id="4.4.1.13" evidence="2"/>
<evidence type="ECO:0000313" key="7">
    <source>
        <dbReference type="EMBL" id="BBB89580.1"/>
    </source>
</evidence>
<dbReference type="AlphaFoldDB" id="A0A348AET2"/>
<evidence type="ECO:0000259" key="6">
    <source>
        <dbReference type="Pfam" id="PF00155"/>
    </source>
</evidence>
<feature type="domain" description="Aminotransferase class I/classII large" evidence="6">
    <location>
        <begin position="28"/>
        <end position="379"/>
    </location>
</feature>
<keyword evidence="8" id="KW-1185">Reference proteome</keyword>
<dbReference type="InterPro" id="IPR015424">
    <property type="entry name" value="PyrdxlP-dep_Trfase"/>
</dbReference>
<evidence type="ECO:0000256" key="5">
    <source>
        <dbReference type="ARBA" id="ARBA00037974"/>
    </source>
</evidence>
<dbReference type="Gene3D" id="3.40.640.10">
    <property type="entry name" value="Type I PLP-dependent aspartate aminotransferase-like (Major domain)"/>
    <property type="match status" value="1"/>
</dbReference>
<dbReference type="KEGG" id="mana:MAMMFC1_00213"/>
<dbReference type="GO" id="GO:0047804">
    <property type="term" value="F:cysteine-S-conjugate beta-lyase activity"/>
    <property type="evidence" value="ECO:0007669"/>
    <property type="project" value="UniProtKB-EC"/>
</dbReference>
<dbReference type="Gene3D" id="3.90.1150.10">
    <property type="entry name" value="Aspartate Aminotransferase, domain 1"/>
    <property type="match status" value="1"/>
</dbReference>